<evidence type="ECO:0000259" key="1">
    <source>
        <dbReference type="PROSITE" id="PS50994"/>
    </source>
</evidence>
<dbReference type="RefSeq" id="XP_016647073.1">
    <property type="nucleotide sequence ID" value="XM_016791587.1"/>
</dbReference>
<evidence type="ECO:0000313" key="2">
    <source>
        <dbReference type="Proteomes" id="UP000694861"/>
    </source>
</evidence>
<dbReference type="Pfam" id="PF00665">
    <property type="entry name" value="rve"/>
    <property type="match status" value="1"/>
</dbReference>
<accession>A0ABM1LI46</accession>
<reference evidence="3" key="2">
    <citation type="submission" date="2025-08" db="UniProtKB">
        <authorList>
            <consortium name="RefSeq"/>
        </authorList>
    </citation>
    <scope>IDENTIFICATION</scope>
</reference>
<reference evidence="2" key="1">
    <citation type="journal article" date="2012" name="Nat. Commun.">
        <title>The genome of Prunus mume.</title>
        <authorList>
            <person name="Zhang Q."/>
            <person name="Chen W."/>
            <person name="Sun L."/>
            <person name="Zhao F."/>
            <person name="Huang B."/>
            <person name="Yang W."/>
            <person name="Tao Y."/>
            <person name="Wang J."/>
            <person name="Yuan Z."/>
            <person name="Fan G."/>
            <person name="Xing Z."/>
            <person name="Han C."/>
            <person name="Pan H."/>
            <person name="Zhong X."/>
            <person name="Shi W."/>
            <person name="Liang X."/>
            <person name="Du D."/>
            <person name="Sun F."/>
            <person name="Xu Z."/>
            <person name="Hao R."/>
            <person name="Lv T."/>
            <person name="Lv Y."/>
            <person name="Zheng Z."/>
            <person name="Sun M."/>
            <person name="Luo L."/>
            <person name="Cai M."/>
            <person name="Gao Y."/>
            <person name="Wang J."/>
            <person name="Yin Y."/>
            <person name="Xu X."/>
            <person name="Cheng T."/>
            <person name="Wang J."/>
        </authorList>
    </citation>
    <scope>NUCLEOTIDE SEQUENCE [LARGE SCALE GENOMIC DNA]</scope>
</reference>
<dbReference type="Proteomes" id="UP000694861">
    <property type="component" value="Linkage group LG2"/>
</dbReference>
<dbReference type="InterPro" id="IPR036397">
    <property type="entry name" value="RNaseH_sf"/>
</dbReference>
<protein>
    <submittedName>
        <fullName evidence="3">Uncharacterized protein LOC107880313</fullName>
    </submittedName>
</protein>
<keyword evidence="2" id="KW-1185">Reference proteome</keyword>
<dbReference type="PROSITE" id="PS50994">
    <property type="entry name" value="INTEGRASE"/>
    <property type="match status" value="1"/>
</dbReference>
<sequence>MEEILGNMVPDYRPTFHCFQNGEKVFEVDLYELRIAFEQLYSYVVPVGTTQPTGSSGMEERRAEQLVIQAKKEENDKEVAGGFKLGSGRALSQRKGAATLSQQRGGLVEAVESSTAPSLHDVMQAGTGQLKFAVVAVDYFTKWTEPEALSTITAAKIEHFVWRNILCRFGLPNAIVTDNGKQFDCSRFWHLCSRFNISILFASPAHPQSNRQVEAINKIIKKTLKKKLGAAKGNWPAILPEALWAINTSYRRSTGETPFSLAFGTEAVVQVEVHAPTCRTASYDPQQNEHQLAHNLDLIDEHRWQAQLRNATYKQRTARYYDLRVKHRSFKVGDWVLRKVSLATRNPTEGTLGPFWEGPYEIVSICRPGTFRLRGSDGRTLGHPWNVEHLKFYYK</sequence>
<dbReference type="GeneID" id="107880313"/>
<name>A0ABM1LI46_PRUMU</name>
<dbReference type="PANTHER" id="PTHR48475">
    <property type="entry name" value="RIBONUCLEASE H"/>
    <property type="match status" value="1"/>
</dbReference>
<dbReference type="InterPro" id="IPR001584">
    <property type="entry name" value="Integrase_cat-core"/>
</dbReference>
<dbReference type="PANTHER" id="PTHR48475:SF2">
    <property type="entry name" value="RIBONUCLEASE H"/>
    <property type="match status" value="1"/>
</dbReference>
<dbReference type="Gene3D" id="3.30.420.10">
    <property type="entry name" value="Ribonuclease H-like superfamily/Ribonuclease H"/>
    <property type="match status" value="1"/>
</dbReference>
<dbReference type="InterPro" id="IPR012337">
    <property type="entry name" value="RNaseH-like_sf"/>
</dbReference>
<dbReference type="SUPFAM" id="SSF53098">
    <property type="entry name" value="Ribonuclease H-like"/>
    <property type="match status" value="1"/>
</dbReference>
<proteinExistence type="predicted"/>
<organism evidence="2 3">
    <name type="scientific">Prunus mume</name>
    <name type="common">Japanese apricot</name>
    <name type="synonym">Armeniaca mume</name>
    <dbReference type="NCBI Taxonomy" id="102107"/>
    <lineage>
        <taxon>Eukaryota</taxon>
        <taxon>Viridiplantae</taxon>
        <taxon>Streptophyta</taxon>
        <taxon>Embryophyta</taxon>
        <taxon>Tracheophyta</taxon>
        <taxon>Spermatophyta</taxon>
        <taxon>Magnoliopsida</taxon>
        <taxon>eudicotyledons</taxon>
        <taxon>Gunneridae</taxon>
        <taxon>Pentapetalae</taxon>
        <taxon>rosids</taxon>
        <taxon>fabids</taxon>
        <taxon>Rosales</taxon>
        <taxon>Rosaceae</taxon>
        <taxon>Amygdaloideae</taxon>
        <taxon>Amygdaleae</taxon>
        <taxon>Prunus</taxon>
    </lineage>
</organism>
<gene>
    <name evidence="3" type="primary">LOC107880313</name>
</gene>
<feature type="domain" description="Integrase catalytic" evidence="1">
    <location>
        <begin position="108"/>
        <end position="266"/>
    </location>
</feature>
<evidence type="ECO:0000313" key="3">
    <source>
        <dbReference type="RefSeq" id="XP_016647073.1"/>
    </source>
</evidence>